<organism evidence="2 3">
    <name type="scientific">Thermoproteota archaeon</name>
    <dbReference type="NCBI Taxonomy" id="2056631"/>
    <lineage>
        <taxon>Archaea</taxon>
        <taxon>Thermoproteota</taxon>
    </lineage>
</organism>
<evidence type="ECO:0000313" key="3">
    <source>
        <dbReference type="Proteomes" id="UP000315399"/>
    </source>
</evidence>
<dbReference type="AlphaFoldDB" id="A0A523BE74"/>
<accession>A0A523BE74</accession>
<evidence type="ECO:0000313" key="2">
    <source>
        <dbReference type="EMBL" id="TDA39215.1"/>
    </source>
</evidence>
<proteinExistence type="predicted"/>
<protein>
    <submittedName>
        <fullName evidence="2">Uncharacterized protein</fullName>
    </submittedName>
</protein>
<dbReference type="Proteomes" id="UP000315399">
    <property type="component" value="Unassembled WGS sequence"/>
</dbReference>
<evidence type="ECO:0000256" key="1">
    <source>
        <dbReference type="SAM" id="MobiDB-lite"/>
    </source>
</evidence>
<dbReference type="EMBL" id="QNVH01000018">
    <property type="protein sequence ID" value="TDA39215.1"/>
    <property type="molecule type" value="Genomic_DNA"/>
</dbReference>
<name>A0A523BE74_9CREN</name>
<feature type="compositionally biased region" description="Basic and acidic residues" evidence="1">
    <location>
        <begin position="9"/>
        <end position="18"/>
    </location>
</feature>
<gene>
    <name evidence="2" type="ORF">DSO08_02695</name>
</gene>
<reference evidence="2 3" key="1">
    <citation type="journal article" date="2019" name="Nat. Microbiol.">
        <title>Expanding anaerobic alkane metabolism in the domain of Archaea.</title>
        <authorList>
            <person name="Wang Y."/>
            <person name="Wegener G."/>
            <person name="Hou J."/>
            <person name="Wang F."/>
            <person name="Xiao X."/>
        </authorList>
    </citation>
    <scope>NUCLEOTIDE SEQUENCE [LARGE SCALE GENOMIC DNA]</scope>
    <source>
        <strain evidence="2">WYZ-LMO10</strain>
    </source>
</reference>
<feature type="region of interest" description="Disordered" evidence="1">
    <location>
        <begin position="1"/>
        <end position="39"/>
    </location>
</feature>
<comment type="caution">
    <text evidence="2">The sequence shown here is derived from an EMBL/GenBank/DDBJ whole genome shotgun (WGS) entry which is preliminary data.</text>
</comment>
<sequence length="81" mass="9093">MDMLRGRAKPRENKDEKSVPNIAGSPPNAPPFGFQTLPSSRSIPLRVMDGIELLNRVKKRKKNIPTTDMEAARAPILDRRV</sequence>